<dbReference type="AlphaFoldDB" id="A0A1D9LEH7"/>
<dbReference type="InterPro" id="IPR006311">
    <property type="entry name" value="TAT_signal"/>
</dbReference>
<dbReference type="InterPro" id="IPR036188">
    <property type="entry name" value="FAD/NAD-bd_sf"/>
</dbReference>
<dbReference type="GeneID" id="68840754"/>
<dbReference type="Pfam" id="PF13450">
    <property type="entry name" value="NAD_binding_8"/>
    <property type="match status" value="1"/>
</dbReference>
<protein>
    <submittedName>
        <fullName evidence="1">Spermidine dehydrogenase</fullName>
    </submittedName>
</protein>
<proteinExistence type="predicted"/>
<gene>
    <name evidence="1" type="ORF">BKX93_05980</name>
</gene>
<dbReference type="STRING" id="1108595.BKX93_05980"/>
<accession>A0A1D9LEH7</accession>
<dbReference type="GO" id="GO:0016491">
    <property type="term" value="F:oxidoreductase activity"/>
    <property type="evidence" value="ECO:0007669"/>
    <property type="project" value="TreeGrafter"/>
</dbReference>
<dbReference type="InterPro" id="IPR050464">
    <property type="entry name" value="Zeta_carotene_desat/Oxidored"/>
</dbReference>
<dbReference type="Proteomes" id="UP000178776">
    <property type="component" value="Chromosome"/>
</dbReference>
<evidence type="ECO:0000313" key="2">
    <source>
        <dbReference type="Proteomes" id="UP000178776"/>
    </source>
</evidence>
<dbReference type="PANTHER" id="PTHR42923">
    <property type="entry name" value="PROTOPORPHYRINOGEN OXIDASE"/>
    <property type="match status" value="1"/>
</dbReference>
<dbReference type="PROSITE" id="PS51318">
    <property type="entry name" value="TAT"/>
    <property type="match status" value="1"/>
</dbReference>
<dbReference type="PANTHER" id="PTHR42923:SF3">
    <property type="entry name" value="PROTOPORPHYRINOGEN OXIDASE"/>
    <property type="match status" value="1"/>
</dbReference>
<evidence type="ECO:0000313" key="1">
    <source>
        <dbReference type="EMBL" id="AOZ49594.1"/>
    </source>
</evidence>
<organism evidence="1 2">
    <name type="scientific">Chromobacterium vaccinii</name>
    <dbReference type="NCBI Taxonomy" id="1108595"/>
    <lineage>
        <taxon>Bacteria</taxon>
        <taxon>Pseudomonadati</taxon>
        <taxon>Pseudomonadota</taxon>
        <taxon>Betaproteobacteria</taxon>
        <taxon>Neisseriales</taxon>
        <taxon>Chromobacteriaceae</taxon>
        <taxon>Chromobacterium</taxon>
    </lineage>
</organism>
<dbReference type="RefSeq" id="WP_070979154.1">
    <property type="nucleotide sequence ID" value="NZ_CP017707.1"/>
</dbReference>
<dbReference type="Gene3D" id="3.50.50.60">
    <property type="entry name" value="FAD/NAD(P)-binding domain"/>
    <property type="match status" value="1"/>
</dbReference>
<dbReference type="EMBL" id="CP017707">
    <property type="protein sequence ID" value="AOZ49594.1"/>
    <property type="molecule type" value="Genomic_DNA"/>
</dbReference>
<sequence>MSITRRDFLNGFALTVAAGLTPLEILRAAPRQISASYYPPSLTGLRGNHDGSFENAHKLGRAHHAFNLGGAKVEEQYDLVVVGGGISGLAAAHYYRKKHPQAKVLILDNHDDFGGHAKRNEFKVGNRLMLGYGGTESLQSPKHVFSKEALALMKELTIDIDGLASHFHRNFYPDLKLSRGVFFNKEDFGVDKTVGGDPYLQVADDIDPKRLNARPIRDFINDFPMSKQDRDALIALHTSTRDYLGDMPKNKREAYLAKISYSTYLSRHVGLSATAIRFFQSRSNDFQAVGIDGLPALDARNLDLPGFHGVAGLGKISAEAEAELRDPYIYHFPDGNASIARLLVRKMIPQAAPGKDMNDIVLARFDYSKLDLPENPVRLRLNSTVVRVENAKGPVDVGYLDKGGRLRRVQGRHVVMACYNMMIPHIMPELENDQKQALAMNVKAPLVYTKVVLKNWDSFMKLGVHELYCPSMPYSRIKMDYPVDIGGYQHPRKPSEPMCLHMVYVPTIAGSNLDPRTQWKMGRAKLLAMPFSEHENMIRSQLQRILGPAGFDHNRDIAAITVNRWSHGYSYFLNSMYDDDEESKRIIATARRPAGKVAIANSDSDWNPYTHAAIDQAWRAVNELS</sequence>
<name>A0A1D9LEH7_9NEIS</name>
<dbReference type="SUPFAM" id="SSF51905">
    <property type="entry name" value="FAD/NAD(P)-binding domain"/>
    <property type="match status" value="1"/>
</dbReference>
<dbReference type="KEGG" id="cvc:BKX93_05980"/>
<reference evidence="1 2" key="1">
    <citation type="submission" date="2016-10" db="EMBL/GenBank/DDBJ databases">
        <title>Chromobacterium muskegensis sp. nov., an insecticidal bacterium isolated from Sphagnum bogs.</title>
        <authorList>
            <person name="Sparks M.E."/>
            <person name="Blackburn M.B."/>
            <person name="Gundersen-Rindal D.E."/>
            <person name="Mitchell A."/>
            <person name="Farrar R."/>
            <person name="Kuhar D."/>
        </authorList>
    </citation>
    <scope>NUCLEOTIDE SEQUENCE [LARGE SCALE GENOMIC DNA]</scope>
    <source>
        <strain evidence="1 2">21-1</strain>
    </source>
</reference>